<protein>
    <submittedName>
        <fullName evidence="1">Uncharacterized protein</fullName>
    </submittedName>
</protein>
<sequence>MHNQELYLKNSGLLFAHKFERVVHGGRGDYVEFTYEQILPKLYYKFDEDNMEFDINNFDKYTGFYYHWLYPLFDTETKVYFQLKTVKYADYKLYHFYVSPDLFINFKDPQSLF</sequence>
<organism evidence="1 2">
    <name type="scientific">phage Lak_Megaphage_RVC_AP3_GC26</name>
    <dbReference type="NCBI Taxonomy" id="3109225"/>
    <lineage>
        <taxon>Viruses</taxon>
        <taxon>Duplodnaviria</taxon>
        <taxon>Heunggongvirae</taxon>
        <taxon>Uroviricota</taxon>
        <taxon>Caudoviricetes</taxon>
        <taxon>Caudoviricetes code 15 clade</taxon>
    </lineage>
</organism>
<evidence type="ECO:0000313" key="2">
    <source>
        <dbReference type="Proteomes" id="UP001348805"/>
    </source>
</evidence>
<name>A0ABZ0YZT2_9CAUD</name>
<evidence type="ECO:0000313" key="1">
    <source>
        <dbReference type="EMBL" id="WQJ51361.1"/>
    </source>
</evidence>
<dbReference type="EMBL" id="OR769219">
    <property type="protein sequence ID" value="WQJ51361.1"/>
    <property type="molecule type" value="Genomic_DNA"/>
</dbReference>
<dbReference type="Proteomes" id="UP001348805">
    <property type="component" value="Segment"/>
</dbReference>
<reference evidence="1 2" key="1">
    <citation type="submission" date="2023-11" db="EMBL/GenBank/DDBJ databases">
        <authorList>
            <person name="Cook R."/>
            <person name="Crisci M."/>
            <person name="Pye H."/>
            <person name="Adriaenssens E."/>
            <person name="Santini J."/>
        </authorList>
    </citation>
    <scope>NUCLEOTIDE SEQUENCE [LARGE SCALE GENOMIC DNA]</scope>
    <source>
        <strain evidence="1">Lak_Megaphage_RVC_AP3_GC26</strain>
    </source>
</reference>
<proteinExistence type="predicted"/>
<accession>A0ABZ0YZT2</accession>
<keyword evidence="2" id="KW-1185">Reference proteome</keyword>